<keyword evidence="1" id="KW-0472">Membrane</keyword>
<organism evidence="3 4">
    <name type="scientific">Clostridium chromiireducens</name>
    <dbReference type="NCBI Taxonomy" id="225345"/>
    <lineage>
        <taxon>Bacteria</taxon>
        <taxon>Bacillati</taxon>
        <taxon>Bacillota</taxon>
        <taxon>Clostridia</taxon>
        <taxon>Eubacteriales</taxon>
        <taxon>Clostridiaceae</taxon>
        <taxon>Clostridium</taxon>
    </lineage>
</organism>
<accession>A0A964RMS5</accession>
<feature type="transmembrane region" description="Helical" evidence="1">
    <location>
        <begin position="21"/>
        <end position="46"/>
    </location>
</feature>
<dbReference type="Pfam" id="PF18145">
    <property type="entry name" value="SAVED"/>
    <property type="match status" value="1"/>
</dbReference>
<feature type="transmembrane region" description="Helical" evidence="1">
    <location>
        <begin position="74"/>
        <end position="94"/>
    </location>
</feature>
<protein>
    <submittedName>
        <fullName evidence="3">SAVED domain-containing protein</fullName>
    </submittedName>
</protein>
<gene>
    <name evidence="3" type="ORF">GKZ28_11855</name>
</gene>
<comment type="caution">
    <text evidence="3">The sequence shown here is derived from an EMBL/GenBank/DDBJ whole genome shotgun (WGS) entry which is preliminary data.</text>
</comment>
<evidence type="ECO:0000313" key="4">
    <source>
        <dbReference type="Proteomes" id="UP000656077"/>
    </source>
</evidence>
<name>A0A964RMS5_9CLOT</name>
<dbReference type="EMBL" id="WSRQ01000016">
    <property type="protein sequence ID" value="MVX64385.1"/>
    <property type="molecule type" value="Genomic_DNA"/>
</dbReference>
<dbReference type="NCBIfam" id="NF033611">
    <property type="entry name" value="SAVED"/>
    <property type="match status" value="1"/>
</dbReference>
<proteinExistence type="predicted"/>
<dbReference type="AlphaFoldDB" id="A0A964RMS5"/>
<reference evidence="3" key="1">
    <citation type="submission" date="2019-12" db="EMBL/GenBank/DDBJ databases">
        <title>Microbes associate with the intestines of laboratory mice.</title>
        <authorList>
            <person name="Navarre W."/>
            <person name="Wong E."/>
        </authorList>
    </citation>
    <scope>NUCLEOTIDE SEQUENCE</scope>
    <source>
        <strain evidence="3">NM79_F5</strain>
    </source>
</reference>
<keyword evidence="1" id="KW-0812">Transmembrane</keyword>
<evidence type="ECO:0000259" key="2">
    <source>
        <dbReference type="Pfam" id="PF18145"/>
    </source>
</evidence>
<dbReference type="InterPro" id="IPR040836">
    <property type="entry name" value="SAVED"/>
</dbReference>
<dbReference type="Proteomes" id="UP000656077">
    <property type="component" value="Unassembled WGS sequence"/>
</dbReference>
<feature type="domain" description="SMODS-associated and fused to various effectors" evidence="2">
    <location>
        <begin position="180"/>
        <end position="357"/>
    </location>
</feature>
<dbReference type="RefSeq" id="WP_160359338.1">
    <property type="nucleotide sequence ID" value="NZ_WSRQ01000016.1"/>
</dbReference>
<evidence type="ECO:0000313" key="3">
    <source>
        <dbReference type="EMBL" id="MVX64385.1"/>
    </source>
</evidence>
<sequence>MRLKEIAKDLKTKFIEKIKTCKLITFFIISIGVFIATVIGSIPVSIYENLKSTFFKNILLTMVDVCDIFTKIHYLFRITILAIIFISWVIIFYYRIIDKEKIDEKEIIHILGHTTFKNSQFDFQDKNISDKYSLDISRQFNVISEMNELKTEDEKFKYVLSNIINRQDTFINDFFSVNTGKYGYMGISHIPLILRAGNKIGDGIPVKLFHKKRDDDFYSELNNDIDYPQLTIEKKEIKPNAKELIVAIATTMKIEDYQLDILNPKNKSILKFNSEIFDVDVIVSERQLNQYVRTVLNEVRDCIRKNNIEKVHLVIASSVTFTFELGKRLNPTYDREVIIYHYEYKLPNPKFYTWGLSLFKKPDECIIVN</sequence>
<evidence type="ECO:0000256" key="1">
    <source>
        <dbReference type="SAM" id="Phobius"/>
    </source>
</evidence>
<keyword evidence="1" id="KW-1133">Transmembrane helix</keyword>